<protein>
    <submittedName>
        <fullName evidence="9">Transporter</fullName>
    </submittedName>
</protein>
<keyword evidence="7" id="KW-0998">Cell outer membrane</keyword>
<evidence type="ECO:0000256" key="6">
    <source>
        <dbReference type="ARBA" id="ARBA00023136"/>
    </source>
</evidence>
<dbReference type="Proteomes" id="UP000597338">
    <property type="component" value="Unassembled WGS sequence"/>
</dbReference>
<evidence type="ECO:0000256" key="2">
    <source>
        <dbReference type="ARBA" id="ARBA00007613"/>
    </source>
</evidence>
<dbReference type="EMBL" id="BMIK01000032">
    <property type="protein sequence ID" value="GGC49088.1"/>
    <property type="molecule type" value="Genomic_DNA"/>
</dbReference>
<evidence type="ECO:0000256" key="5">
    <source>
        <dbReference type="ARBA" id="ARBA00022692"/>
    </source>
</evidence>
<proteinExistence type="inferred from homology"/>
<evidence type="ECO:0000256" key="1">
    <source>
        <dbReference type="ARBA" id="ARBA00004442"/>
    </source>
</evidence>
<evidence type="ECO:0000256" key="4">
    <source>
        <dbReference type="ARBA" id="ARBA00022452"/>
    </source>
</evidence>
<dbReference type="PANTHER" id="PTHR30026:SF20">
    <property type="entry name" value="OUTER MEMBRANE PROTEIN TOLC"/>
    <property type="match status" value="1"/>
</dbReference>
<evidence type="ECO:0000313" key="9">
    <source>
        <dbReference type="EMBL" id="GGC49088.1"/>
    </source>
</evidence>
<dbReference type="Gene3D" id="1.20.1600.10">
    <property type="entry name" value="Outer membrane efflux proteins (OEP)"/>
    <property type="match status" value="1"/>
</dbReference>
<keyword evidence="4" id="KW-1134">Transmembrane beta strand</keyword>
<dbReference type="SUPFAM" id="SSF56954">
    <property type="entry name" value="Outer membrane efflux proteins (OEP)"/>
    <property type="match status" value="1"/>
</dbReference>
<comment type="similarity">
    <text evidence="2">Belongs to the outer membrane factor (OMF) (TC 1.B.17) family.</text>
</comment>
<feature type="coiled-coil region" evidence="8">
    <location>
        <begin position="367"/>
        <end position="408"/>
    </location>
</feature>
<accession>A0ABQ1MXT1</accession>
<dbReference type="Pfam" id="PF02321">
    <property type="entry name" value="OEP"/>
    <property type="match status" value="2"/>
</dbReference>
<evidence type="ECO:0000256" key="8">
    <source>
        <dbReference type="SAM" id="Coils"/>
    </source>
</evidence>
<comment type="caution">
    <text evidence="9">The sequence shown here is derived from an EMBL/GenBank/DDBJ whole genome shotgun (WGS) entry which is preliminary data.</text>
</comment>
<keyword evidence="6" id="KW-0472">Membrane</keyword>
<dbReference type="InterPro" id="IPR051906">
    <property type="entry name" value="TolC-like"/>
</dbReference>
<evidence type="ECO:0000256" key="7">
    <source>
        <dbReference type="ARBA" id="ARBA00023237"/>
    </source>
</evidence>
<keyword evidence="8" id="KW-0175">Coiled coil</keyword>
<keyword evidence="3" id="KW-0813">Transport</keyword>
<gene>
    <name evidence="9" type="ORF">GCM10011386_46700</name>
</gene>
<organism evidence="9 10">
    <name type="scientific">Parapedobacter defluvii</name>
    <dbReference type="NCBI Taxonomy" id="2045106"/>
    <lineage>
        <taxon>Bacteria</taxon>
        <taxon>Pseudomonadati</taxon>
        <taxon>Bacteroidota</taxon>
        <taxon>Sphingobacteriia</taxon>
        <taxon>Sphingobacteriales</taxon>
        <taxon>Sphingobacteriaceae</taxon>
        <taxon>Parapedobacter</taxon>
    </lineage>
</organism>
<comment type="subcellular location">
    <subcellularLocation>
        <location evidence="1">Cell outer membrane</location>
    </subcellularLocation>
</comment>
<dbReference type="PANTHER" id="PTHR30026">
    <property type="entry name" value="OUTER MEMBRANE PROTEIN TOLC"/>
    <property type="match status" value="1"/>
</dbReference>
<sequence length="460" mass="51665">MALKDSLKQHHMNILNMNIRKILTAAIVGLWGIHAASAQEPLTLKEALQYALENNESIKKAYLDVEGGKHQVAEVRANALPQVEGSAALNYNPVIGKLVFAGQSVTIGQPWDSRFGAQLSQQVFNQQVFTGLKAAQATSDYYRLAANMTEEQVIETVASNYYQILVNREQLSVIDTNLKNIRVINEIVSNQYQNGLAKKIDVDRIKVNITNLENQREELINGVSLLENQLKFSMGMPIETQITLAEEELKEIPELGDFAEDSSRLDRLIELQLLNKQLELLDLQYKANKAEYFPTLSLVSNYNYTTMTDRFGYLYKNSESPIAATFGAAVVGLNLRIPIFNGFATRARMGKAKVDYLKAEQDLFNMKQSLNLANENAKIQLKNALNTIRSQRENMQLAQEVYESTQNNYNNGLAALTDLLDTENALTQAQNSYTQALLNYKIAEIQLKKSNGQIKSLINE</sequence>
<evidence type="ECO:0000313" key="10">
    <source>
        <dbReference type="Proteomes" id="UP000597338"/>
    </source>
</evidence>
<keyword evidence="10" id="KW-1185">Reference proteome</keyword>
<feature type="coiled-coil region" evidence="8">
    <location>
        <begin position="202"/>
        <end position="229"/>
    </location>
</feature>
<reference evidence="10" key="1">
    <citation type="journal article" date="2019" name="Int. J. Syst. Evol. Microbiol.">
        <title>The Global Catalogue of Microorganisms (GCM) 10K type strain sequencing project: providing services to taxonomists for standard genome sequencing and annotation.</title>
        <authorList>
            <consortium name="The Broad Institute Genomics Platform"/>
            <consortium name="The Broad Institute Genome Sequencing Center for Infectious Disease"/>
            <person name="Wu L."/>
            <person name="Ma J."/>
        </authorList>
    </citation>
    <scope>NUCLEOTIDE SEQUENCE [LARGE SCALE GENOMIC DNA]</scope>
    <source>
        <strain evidence="10">CGMCC 1.15342</strain>
    </source>
</reference>
<keyword evidence="5" id="KW-0812">Transmembrane</keyword>
<dbReference type="InterPro" id="IPR003423">
    <property type="entry name" value="OMP_efflux"/>
</dbReference>
<name>A0ABQ1MXT1_9SPHI</name>
<evidence type="ECO:0000256" key="3">
    <source>
        <dbReference type="ARBA" id="ARBA00022448"/>
    </source>
</evidence>